<reference evidence="3 4" key="1">
    <citation type="journal article" date="2016" name="Nat. Commun.">
        <title>Thousands of microbial genomes shed light on interconnected biogeochemical processes in an aquifer system.</title>
        <authorList>
            <person name="Anantharaman K."/>
            <person name="Brown C.T."/>
            <person name="Hug L.A."/>
            <person name="Sharon I."/>
            <person name="Castelle C.J."/>
            <person name="Probst A.J."/>
            <person name="Thomas B.C."/>
            <person name="Singh A."/>
            <person name="Wilkins M.J."/>
            <person name="Karaoz U."/>
            <person name="Brodie E.L."/>
            <person name="Williams K.H."/>
            <person name="Hubbard S.S."/>
            <person name="Banfield J.F."/>
        </authorList>
    </citation>
    <scope>NUCLEOTIDE SEQUENCE [LARGE SCALE GENOMIC DNA]</scope>
</reference>
<dbReference type="InterPro" id="IPR050190">
    <property type="entry name" value="UPF0213_domain"/>
</dbReference>
<name>A0A1F7VGM6_9BACT</name>
<dbReference type="Proteomes" id="UP000176678">
    <property type="component" value="Unassembled WGS sequence"/>
</dbReference>
<accession>A0A1F7VGM6</accession>
<keyword evidence="3" id="KW-0540">Nuclease</keyword>
<dbReference type="CDD" id="cd10456">
    <property type="entry name" value="GIY-YIG_UPF0213"/>
    <property type="match status" value="1"/>
</dbReference>
<organism evidence="3 4">
    <name type="scientific">Candidatus Uhrbacteria bacterium RIFCSPLOWO2_02_FULL_51_9</name>
    <dbReference type="NCBI Taxonomy" id="1802410"/>
    <lineage>
        <taxon>Bacteria</taxon>
        <taxon>Candidatus Uhriibacteriota</taxon>
    </lineage>
</organism>
<sequence length="79" mass="9019">MSHTVYIVECSDKTLYTGTAAHVINRVFQHNKTGAGAKYTRARRPVTLVYTEVLPSLSVARKREAEIKRLSRKQKMELI</sequence>
<evidence type="ECO:0000313" key="3">
    <source>
        <dbReference type="EMBL" id="OGL89164.1"/>
    </source>
</evidence>
<dbReference type="InterPro" id="IPR000305">
    <property type="entry name" value="GIY-YIG_endonuc"/>
</dbReference>
<dbReference type="EMBL" id="MGES01000012">
    <property type="protein sequence ID" value="OGL89164.1"/>
    <property type="molecule type" value="Genomic_DNA"/>
</dbReference>
<evidence type="ECO:0000259" key="2">
    <source>
        <dbReference type="PROSITE" id="PS50164"/>
    </source>
</evidence>
<dbReference type="PANTHER" id="PTHR34477:SF1">
    <property type="entry name" value="UPF0213 PROTEIN YHBQ"/>
    <property type="match status" value="1"/>
</dbReference>
<dbReference type="GO" id="GO:0004519">
    <property type="term" value="F:endonuclease activity"/>
    <property type="evidence" value="ECO:0007669"/>
    <property type="project" value="UniProtKB-KW"/>
</dbReference>
<dbReference type="Pfam" id="PF01541">
    <property type="entry name" value="GIY-YIG"/>
    <property type="match status" value="1"/>
</dbReference>
<evidence type="ECO:0000256" key="1">
    <source>
        <dbReference type="ARBA" id="ARBA00007435"/>
    </source>
</evidence>
<proteinExistence type="inferred from homology"/>
<dbReference type="Gene3D" id="3.40.1440.10">
    <property type="entry name" value="GIY-YIG endonuclease"/>
    <property type="match status" value="1"/>
</dbReference>
<keyword evidence="3" id="KW-0378">Hydrolase</keyword>
<keyword evidence="3" id="KW-0255">Endonuclease</keyword>
<dbReference type="STRING" id="1802410.A3H75_00825"/>
<feature type="domain" description="GIY-YIG" evidence="2">
    <location>
        <begin position="1"/>
        <end position="78"/>
    </location>
</feature>
<dbReference type="SUPFAM" id="SSF82771">
    <property type="entry name" value="GIY-YIG endonuclease"/>
    <property type="match status" value="1"/>
</dbReference>
<dbReference type="PANTHER" id="PTHR34477">
    <property type="entry name" value="UPF0213 PROTEIN YHBQ"/>
    <property type="match status" value="1"/>
</dbReference>
<comment type="caution">
    <text evidence="3">The sequence shown here is derived from an EMBL/GenBank/DDBJ whole genome shotgun (WGS) entry which is preliminary data.</text>
</comment>
<dbReference type="AlphaFoldDB" id="A0A1F7VGM6"/>
<comment type="similarity">
    <text evidence="1">Belongs to the UPF0213 family.</text>
</comment>
<dbReference type="PROSITE" id="PS50164">
    <property type="entry name" value="GIY_YIG"/>
    <property type="match status" value="1"/>
</dbReference>
<dbReference type="InterPro" id="IPR035901">
    <property type="entry name" value="GIY-YIG_endonuc_sf"/>
</dbReference>
<evidence type="ECO:0000313" key="4">
    <source>
        <dbReference type="Proteomes" id="UP000176678"/>
    </source>
</evidence>
<gene>
    <name evidence="3" type="ORF">A3H75_00825</name>
</gene>
<protein>
    <submittedName>
        <fullName evidence="3">Endonuclease</fullName>
    </submittedName>
</protein>